<evidence type="ECO:0000313" key="7">
    <source>
        <dbReference type="Proteomes" id="UP000001476"/>
    </source>
</evidence>
<evidence type="ECO:0000259" key="5">
    <source>
        <dbReference type="Pfam" id="PF00700"/>
    </source>
</evidence>
<dbReference type="InterPro" id="IPR001492">
    <property type="entry name" value="Flagellin"/>
</dbReference>
<dbReference type="SUPFAM" id="SSF64518">
    <property type="entry name" value="Phase 1 flagellin"/>
    <property type="match status" value="1"/>
</dbReference>
<dbReference type="InterPro" id="IPR001029">
    <property type="entry name" value="Flagellin_N"/>
</dbReference>
<feature type="domain" description="Flagellin N-terminal" evidence="4">
    <location>
        <begin position="3"/>
        <end position="140"/>
    </location>
</feature>
<feature type="domain" description="Flagellin C-terminal" evidence="5">
    <location>
        <begin position="439"/>
        <end position="517"/>
    </location>
</feature>
<dbReference type="Gene3D" id="1.20.1330.10">
    <property type="entry name" value="f41 fragment of flagellin, N-terminal domain"/>
    <property type="match status" value="2"/>
</dbReference>
<comment type="subcellular location">
    <subcellularLocation>
        <location evidence="1">Bacterial flagellum</location>
    </subcellularLocation>
</comment>
<dbReference type="GO" id="GO:0009424">
    <property type="term" value="C:bacterial-type flagellum hook"/>
    <property type="evidence" value="ECO:0007669"/>
    <property type="project" value="InterPro"/>
</dbReference>
<dbReference type="PANTHER" id="PTHR42792">
    <property type="entry name" value="FLAGELLIN"/>
    <property type="match status" value="1"/>
</dbReference>
<gene>
    <name evidence="6" type="ordered locus">EUBELI_00234</name>
</gene>
<dbReference type="GO" id="GO:0071973">
    <property type="term" value="P:bacterial-type flagellum-dependent cell motility"/>
    <property type="evidence" value="ECO:0007669"/>
    <property type="project" value="InterPro"/>
</dbReference>
<keyword evidence="6" id="KW-0966">Cell projection</keyword>
<dbReference type="PANTHER" id="PTHR42792:SF1">
    <property type="entry name" value="FLAGELLAR HOOK-ASSOCIATED PROTEIN 3"/>
    <property type="match status" value="1"/>
</dbReference>
<keyword evidence="6" id="KW-0969">Cilium</keyword>
<sequence length="518" mass="57592">MRITNQMMINSSISNIQVNKNQINTLSTELSTQKKISKPSDDPIIAIRALRLRSSLDEVTQYLGKNIPDASSWLSVTHDALDESNSIIKDLYKYCVQGSTDSYSESERNTLAESLNKLVEAYYEQGNVDYAGRYVFTGHATDRPLTYQSDADAKNVDYSITQNFTREDLSTKTAYTNAYSNDDILNLTVKTDANGNIITPNIQSVNRIQLAYDEINGGTFTLGMGNNNSANVTINADGTVTMNGSLTADITQADGSVVQNQVSVVTTSDPDYIPGDNEIAINATTGELLLGQNVYQSVYQNNEFSVTYEKSNFIKGDIDPTMYFDCVDNNTGVVYDKKSEDIEYIVNFSQKLKVNTEADEAFNIYLGRNVNDLVNTVQNVLDIDAQISKVESMQKDSQYSDDASQEKLKTIMEGLTKQRDFAKSEMKNAFEAGIGQMQGYMDQVSNAKADVGNRQIRLDLTKTRLTEQKTNFTDLKSQNEDIDLEEIVVTYTSAELVYQAALSAASKVVQQSLLDFLR</sequence>
<keyword evidence="3" id="KW-0975">Bacterial flagellum</keyword>
<name>C4Z280_LACE2</name>
<dbReference type="InterPro" id="IPR013384">
    <property type="entry name" value="Flagell_FlgL"/>
</dbReference>
<dbReference type="eggNOG" id="COG1344">
    <property type="taxonomic scope" value="Bacteria"/>
</dbReference>
<dbReference type="GO" id="GO:0005198">
    <property type="term" value="F:structural molecule activity"/>
    <property type="evidence" value="ECO:0007669"/>
    <property type="project" value="InterPro"/>
</dbReference>
<evidence type="ECO:0000256" key="2">
    <source>
        <dbReference type="ARBA" id="ARBA00005709"/>
    </source>
</evidence>
<dbReference type="GeneID" id="41355013"/>
<organism evidence="6 7">
    <name type="scientific">Lachnospira eligens (strain ATCC 27750 / DSM 3376 / VPI C15-48 / C15-B4)</name>
    <name type="common">Eubacterium eligens</name>
    <dbReference type="NCBI Taxonomy" id="515620"/>
    <lineage>
        <taxon>Bacteria</taxon>
        <taxon>Bacillati</taxon>
        <taxon>Bacillota</taxon>
        <taxon>Clostridia</taxon>
        <taxon>Lachnospirales</taxon>
        <taxon>Lachnospiraceae</taxon>
        <taxon>Lachnospira</taxon>
    </lineage>
</organism>
<dbReference type="Pfam" id="PF00700">
    <property type="entry name" value="Flagellin_C"/>
    <property type="match status" value="1"/>
</dbReference>
<evidence type="ECO:0000259" key="4">
    <source>
        <dbReference type="Pfam" id="PF00669"/>
    </source>
</evidence>
<reference evidence="6 7" key="1">
    <citation type="journal article" date="2009" name="Proc. Natl. Acad. Sci. U.S.A.">
        <title>Characterizing a model human gut microbiota composed of members of its two dominant bacterial phyla.</title>
        <authorList>
            <person name="Mahowald M.A."/>
            <person name="Rey F.E."/>
            <person name="Seedorf H."/>
            <person name="Turnbaugh P.J."/>
            <person name="Fulton R.S."/>
            <person name="Wollam A."/>
            <person name="Shah N."/>
            <person name="Wang C."/>
            <person name="Magrini V."/>
            <person name="Wilson R.K."/>
            <person name="Cantarel B.L."/>
            <person name="Coutinho P.M."/>
            <person name="Henrissat B."/>
            <person name="Crock L.W."/>
            <person name="Russell A."/>
            <person name="Verberkmoes N.C."/>
            <person name="Hettich R.L."/>
            <person name="Gordon J.I."/>
        </authorList>
    </citation>
    <scope>NUCLEOTIDE SEQUENCE [LARGE SCALE GENOMIC DNA]</scope>
    <source>
        <strain evidence="7">ATCC 27750 / DSM 3376 / VPI C15-48 / C15-B4</strain>
    </source>
</reference>
<dbReference type="STRING" id="515620.EUBELI_00234"/>
<evidence type="ECO:0000256" key="3">
    <source>
        <dbReference type="ARBA" id="ARBA00023143"/>
    </source>
</evidence>
<accession>C4Z280</accession>
<dbReference type="NCBIfam" id="TIGR02550">
    <property type="entry name" value="flagell_flgL"/>
    <property type="match status" value="1"/>
</dbReference>
<keyword evidence="6" id="KW-0282">Flagellum</keyword>
<keyword evidence="7" id="KW-1185">Reference proteome</keyword>
<dbReference type="EMBL" id="CP001104">
    <property type="protein sequence ID" value="ACR71270.1"/>
    <property type="molecule type" value="Genomic_DNA"/>
</dbReference>
<evidence type="ECO:0000313" key="6">
    <source>
        <dbReference type="EMBL" id="ACR71270.1"/>
    </source>
</evidence>
<proteinExistence type="inferred from homology"/>
<dbReference type="AlphaFoldDB" id="C4Z280"/>
<dbReference type="RefSeq" id="WP_012738507.1">
    <property type="nucleotide sequence ID" value="NC_012778.1"/>
</dbReference>
<comment type="similarity">
    <text evidence="2">Belongs to the bacterial flagellin family.</text>
</comment>
<dbReference type="Pfam" id="PF00669">
    <property type="entry name" value="Flagellin_N"/>
    <property type="match status" value="1"/>
</dbReference>
<dbReference type="KEGG" id="eel:EUBELI_00234"/>
<dbReference type="Proteomes" id="UP000001476">
    <property type="component" value="Chromosome"/>
</dbReference>
<dbReference type="HOGENOM" id="CLU_024437_4_0_9"/>
<evidence type="ECO:0000256" key="1">
    <source>
        <dbReference type="ARBA" id="ARBA00004365"/>
    </source>
</evidence>
<protein>
    <submittedName>
        <fullName evidence="6">Flagellar hook-associated protein 3 FlgL</fullName>
    </submittedName>
</protein>
<dbReference type="InterPro" id="IPR046358">
    <property type="entry name" value="Flagellin_C"/>
</dbReference>